<dbReference type="EMBL" id="FQUO01000014">
    <property type="protein sequence ID" value="SHF92943.1"/>
    <property type="molecule type" value="Genomic_DNA"/>
</dbReference>
<proteinExistence type="inferred from homology"/>
<evidence type="ECO:0000256" key="4">
    <source>
        <dbReference type="ARBA" id="ARBA00012574"/>
    </source>
</evidence>
<dbReference type="SUPFAM" id="SSF55920">
    <property type="entry name" value="Creatinase/aminopeptidase"/>
    <property type="match status" value="1"/>
</dbReference>
<evidence type="ECO:0000313" key="13">
    <source>
        <dbReference type="Proteomes" id="UP000184368"/>
    </source>
</evidence>
<dbReference type="OrthoDB" id="9806388at2"/>
<dbReference type="Pfam" id="PF05195">
    <property type="entry name" value="AMP_N"/>
    <property type="match status" value="1"/>
</dbReference>
<dbReference type="PANTHER" id="PTHR43226">
    <property type="entry name" value="XAA-PRO AMINOPEPTIDASE 3"/>
    <property type="match status" value="1"/>
</dbReference>
<evidence type="ECO:0000256" key="8">
    <source>
        <dbReference type="ARBA" id="ARBA00023049"/>
    </source>
</evidence>
<comment type="similarity">
    <text evidence="3 10">Belongs to the peptidase M24B family.</text>
</comment>
<dbReference type="PANTHER" id="PTHR43226:SF4">
    <property type="entry name" value="XAA-PRO AMINOPEPTIDASE 3"/>
    <property type="match status" value="1"/>
</dbReference>
<dbReference type="GO" id="GO:0030145">
    <property type="term" value="F:manganese ion binding"/>
    <property type="evidence" value="ECO:0007669"/>
    <property type="project" value="InterPro"/>
</dbReference>
<evidence type="ECO:0000259" key="11">
    <source>
        <dbReference type="SMART" id="SM01011"/>
    </source>
</evidence>
<dbReference type="RefSeq" id="WP_073045673.1">
    <property type="nucleotide sequence ID" value="NZ_FQUO01000014.1"/>
</dbReference>
<dbReference type="Pfam" id="PF00557">
    <property type="entry name" value="Peptidase_M24"/>
    <property type="match status" value="1"/>
</dbReference>
<dbReference type="InterPro" id="IPR029149">
    <property type="entry name" value="Creatin/AminoP/Spt16_N"/>
</dbReference>
<evidence type="ECO:0000256" key="5">
    <source>
        <dbReference type="ARBA" id="ARBA00022670"/>
    </source>
</evidence>
<reference evidence="12 13" key="1">
    <citation type="submission" date="2016-11" db="EMBL/GenBank/DDBJ databases">
        <authorList>
            <person name="Jaros S."/>
            <person name="Januszkiewicz K."/>
            <person name="Wedrychowicz H."/>
        </authorList>
    </citation>
    <scope>NUCLEOTIDE SEQUENCE [LARGE SCALE GENOMIC DNA]</scope>
    <source>
        <strain evidence="12 13">DSM 26897</strain>
    </source>
</reference>
<dbReference type="InterPro" id="IPR052433">
    <property type="entry name" value="X-Pro_dipept-like"/>
</dbReference>
<evidence type="ECO:0000256" key="3">
    <source>
        <dbReference type="ARBA" id="ARBA00008766"/>
    </source>
</evidence>
<dbReference type="PROSITE" id="PS00491">
    <property type="entry name" value="PROLINE_PEPTIDASE"/>
    <property type="match status" value="1"/>
</dbReference>
<feature type="domain" description="Aminopeptidase P N-terminal" evidence="11">
    <location>
        <begin position="6"/>
        <end position="142"/>
    </location>
</feature>
<keyword evidence="9" id="KW-0464">Manganese</keyword>
<dbReference type="Gene3D" id="3.90.230.10">
    <property type="entry name" value="Creatinase/methionine aminopeptidase superfamily"/>
    <property type="match status" value="1"/>
</dbReference>
<dbReference type="InterPro" id="IPR036005">
    <property type="entry name" value="Creatinase/aminopeptidase-like"/>
</dbReference>
<keyword evidence="13" id="KW-1185">Reference proteome</keyword>
<dbReference type="Gene3D" id="3.40.350.10">
    <property type="entry name" value="Creatinase/prolidase N-terminal domain"/>
    <property type="match status" value="1"/>
</dbReference>
<evidence type="ECO:0000256" key="9">
    <source>
        <dbReference type="ARBA" id="ARBA00023211"/>
    </source>
</evidence>
<dbReference type="Proteomes" id="UP000184368">
    <property type="component" value="Unassembled WGS sequence"/>
</dbReference>
<accession>A0A1M5FN73</accession>
<dbReference type="InterPro" id="IPR000994">
    <property type="entry name" value="Pept_M24"/>
</dbReference>
<dbReference type="InterPro" id="IPR007865">
    <property type="entry name" value="Aminopep_P_N"/>
</dbReference>
<evidence type="ECO:0000256" key="6">
    <source>
        <dbReference type="ARBA" id="ARBA00022723"/>
    </source>
</evidence>
<protein>
    <recommendedName>
        <fullName evidence="4">Xaa-Pro aminopeptidase</fullName>
        <ecNumber evidence="4">3.4.11.9</ecNumber>
    </recommendedName>
</protein>
<keyword evidence="6 10" id="KW-0479">Metal-binding</keyword>
<dbReference type="AlphaFoldDB" id="A0A1M5FN73"/>
<dbReference type="GO" id="GO:0006508">
    <property type="term" value="P:proteolysis"/>
    <property type="evidence" value="ECO:0007669"/>
    <property type="project" value="UniProtKB-KW"/>
</dbReference>
<dbReference type="SMART" id="SM01011">
    <property type="entry name" value="AMP_N"/>
    <property type="match status" value="1"/>
</dbReference>
<comment type="catalytic activity">
    <reaction evidence="1">
        <text>Release of any N-terminal amino acid, including proline, that is linked to proline, even from a dipeptide or tripeptide.</text>
        <dbReference type="EC" id="3.4.11.9"/>
    </reaction>
</comment>
<comment type="cofactor">
    <cofactor evidence="2">
        <name>Mn(2+)</name>
        <dbReference type="ChEBI" id="CHEBI:29035"/>
    </cofactor>
</comment>
<evidence type="ECO:0000313" key="12">
    <source>
        <dbReference type="EMBL" id="SHF92943.1"/>
    </source>
</evidence>
<sequence length="428" mass="49198">MKHLPLDPQIFITNRQRFVERMKPNSIAIFVSNDEVPTNGDALFHFRQNSDLYWLSGIMQEDSMVVLFPDNPDPKFREVLVLVRPNELKEKWDGKRLRREEATAISGIQSIVWLDTLDAMLQTWVHLADNIYLDTNENDRKASLLRTRDYRFVDDMRSRYPLHNYERAARLMKDLRAIKTPMEIEVVKKAIEITGNTFDRLLRFIKPGVMEYEIEAEILHSFLSQRASGQAYGSIIASGDRARTLHYVSNNQECKDGELILMDFGADYGGYAADLTRTVPVNGKFTKRQAEVYNACLHLHNYAKSILKPGISILDYTDQVGEEATTQFVKIGLLSEGDVKNEDRDSRAYRKYLYHGISHHLGIDVHDLGTRTEPIQAGMLFTIEPGIYIEEEGMGIRIENNFWITENGNIDLFTGIPITVEEIEAKMK</sequence>
<gene>
    <name evidence="12" type="ORF">SAMN05444008_11482</name>
</gene>
<dbReference type="EC" id="3.4.11.9" evidence="4"/>
<evidence type="ECO:0000256" key="1">
    <source>
        <dbReference type="ARBA" id="ARBA00001424"/>
    </source>
</evidence>
<evidence type="ECO:0000256" key="7">
    <source>
        <dbReference type="ARBA" id="ARBA00022801"/>
    </source>
</evidence>
<dbReference type="InterPro" id="IPR001131">
    <property type="entry name" value="Peptidase_M24B_aminopep-P_CS"/>
</dbReference>
<keyword evidence="5" id="KW-0645">Protease</keyword>
<evidence type="ECO:0000256" key="10">
    <source>
        <dbReference type="RuleBase" id="RU000590"/>
    </source>
</evidence>
<dbReference type="STRING" id="1302690.BUE76_18800"/>
<name>A0A1M5FN73_9BACT</name>
<keyword evidence="12" id="KW-0031">Aminopeptidase</keyword>
<organism evidence="12 13">
    <name type="scientific">Cnuella takakiae</name>
    <dbReference type="NCBI Taxonomy" id="1302690"/>
    <lineage>
        <taxon>Bacteria</taxon>
        <taxon>Pseudomonadati</taxon>
        <taxon>Bacteroidota</taxon>
        <taxon>Chitinophagia</taxon>
        <taxon>Chitinophagales</taxon>
        <taxon>Chitinophagaceae</taxon>
        <taxon>Cnuella</taxon>
    </lineage>
</organism>
<keyword evidence="8" id="KW-0482">Metalloprotease</keyword>
<keyword evidence="7" id="KW-0378">Hydrolase</keyword>
<evidence type="ECO:0000256" key="2">
    <source>
        <dbReference type="ARBA" id="ARBA00001936"/>
    </source>
</evidence>
<dbReference type="GO" id="GO:0070006">
    <property type="term" value="F:metalloaminopeptidase activity"/>
    <property type="evidence" value="ECO:0007669"/>
    <property type="project" value="InterPro"/>
</dbReference>
<dbReference type="SUPFAM" id="SSF53092">
    <property type="entry name" value="Creatinase/prolidase N-terminal domain"/>
    <property type="match status" value="1"/>
</dbReference>